<dbReference type="Proteomes" id="UP000243524">
    <property type="component" value="Unassembled WGS sequence"/>
</dbReference>
<dbReference type="GO" id="GO:0036431">
    <property type="term" value="F:dCMP kinase activity"/>
    <property type="evidence" value="ECO:0007669"/>
    <property type="project" value="InterPro"/>
</dbReference>
<reference evidence="11 12" key="1">
    <citation type="submission" date="2017-06" db="EMBL/GenBank/DDBJ databases">
        <title>the draft geome sequence of Illustriluteabacillus marina B3227.</title>
        <authorList>
            <person name="He R.-H."/>
            <person name="Du Z.-J."/>
        </authorList>
    </citation>
    <scope>NUCLEOTIDE SEQUENCE [LARGE SCALE GENOMIC DNA]</scope>
    <source>
        <strain evidence="11 12">B3227</strain>
    </source>
</reference>
<dbReference type="OrthoDB" id="9807434at2"/>
<organism evidence="11 12">
    <name type="scientific">Halalkalibacillus sediminis</name>
    <dbReference type="NCBI Taxonomy" id="2018042"/>
    <lineage>
        <taxon>Bacteria</taxon>
        <taxon>Bacillati</taxon>
        <taxon>Bacillota</taxon>
        <taxon>Bacilli</taxon>
        <taxon>Bacillales</taxon>
        <taxon>Bacillaceae</taxon>
        <taxon>Halalkalibacillus</taxon>
    </lineage>
</organism>
<dbReference type="InterPro" id="IPR003136">
    <property type="entry name" value="Cytidylate_kin"/>
</dbReference>
<evidence type="ECO:0000313" key="11">
    <source>
        <dbReference type="EMBL" id="PKR78863.1"/>
    </source>
</evidence>
<comment type="caution">
    <text evidence="11">The sequence shown here is derived from an EMBL/GenBank/DDBJ whole genome shotgun (WGS) entry which is preliminary data.</text>
</comment>
<keyword evidence="6 9" id="KW-0067">ATP-binding</keyword>
<dbReference type="GO" id="GO:0006220">
    <property type="term" value="P:pyrimidine nucleotide metabolic process"/>
    <property type="evidence" value="ECO:0007669"/>
    <property type="project" value="UniProtKB-UniRule"/>
</dbReference>
<dbReference type="Gene3D" id="3.40.50.300">
    <property type="entry name" value="P-loop containing nucleotide triphosphate hydrolases"/>
    <property type="match status" value="1"/>
</dbReference>
<keyword evidence="12" id="KW-1185">Reference proteome</keyword>
<protein>
    <recommendedName>
        <fullName evidence="9">Cytidylate kinase</fullName>
        <shortName evidence="9">CK</shortName>
        <ecNumber evidence="9">2.7.4.25</ecNumber>
    </recommendedName>
    <alternativeName>
        <fullName evidence="9">Cytidine monophosphate kinase</fullName>
        <shortName evidence="9">CMP kinase</shortName>
    </alternativeName>
</protein>
<proteinExistence type="inferred from homology"/>
<name>A0A2I0QWZ6_9BACI</name>
<dbReference type="PANTHER" id="PTHR21299">
    <property type="entry name" value="CYTIDYLATE KINASE/PANTOATE-BETA-ALANINE LIGASE"/>
    <property type="match status" value="1"/>
</dbReference>
<dbReference type="GO" id="GO:0005524">
    <property type="term" value="F:ATP binding"/>
    <property type="evidence" value="ECO:0007669"/>
    <property type="project" value="UniProtKB-UniRule"/>
</dbReference>
<evidence type="ECO:0000256" key="1">
    <source>
        <dbReference type="ARBA" id="ARBA00009427"/>
    </source>
</evidence>
<comment type="subcellular location">
    <subcellularLocation>
        <location evidence="9">Cytoplasm</location>
    </subcellularLocation>
</comment>
<dbReference type="HAMAP" id="MF_00238">
    <property type="entry name" value="Cytidyl_kinase_type1"/>
    <property type="match status" value="1"/>
</dbReference>
<sequence>MKIAIDGPAAAGKSTVAKQIAKSLKYVYIDTGAMYRALTLAALENGIDLEDENLLGELSKEIDISFENSESGQQVFIDHRNVTEEIRDHQVTNNVSIVAKHKFVRNELVNMQRQLAEKGNVVMDGRDIGTNVLPDAEKKFFLIASVDERAERRHKENLEKGFSSDIESLKDEIRRRDQLDSERETDPLVMASDAIEIDTTSLTIEEVVQTILDAINTKTQ</sequence>
<dbReference type="GO" id="GO:0036430">
    <property type="term" value="F:CMP kinase activity"/>
    <property type="evidence" value="ECO:0007669"/>
    <property type="project" value="RHEA"/>
</dbReference>
<dbReference type="SUPFAM" id="SSF52540">
    <property type="entry name" value="P-loop containing nucleoside triphosphate hydrolases"/>
    <property type="match status" value="1"/>
</dbReference>
<evidence type="ECO:0000256" key="6">
    <source>
        <dbReference type="ARBA" id="ARBA00022840"/>
    </source>
</evidence>
<dbReference type="CDD" id="cd02020">
    <property type="entry name" value="CMPK"/>
    <property type="match status" value="1"/>
</dbReference>
<evidence type="ECO:0000256" key="3">
    <source>
        <dbReference type="ARBA" id="ARBA00022679"/>
    </source>
</evidence>
<dbReference type="EC" id="2.7.4.25" evidence="9"/>
<dbReference type="NCBIfam" id="TIGR00017">
    <property type="entry name" value="cmk"/>
    <property type="match status" value="1"/>
</dbReference>
<comment type="similarity">
    <text evidence="1 9">Belongs to the cytidylate kinase family. Type 1 subfamily.</text>
</comment>
<evidence type="ECO:0000256" key="5">
    <source>
        <dbReference type="ARBA" id="ARBA00022777"/>
    </source>
</evidence>
<evidence type="ECO:0000259" key="10">
    <source>
        <dbReference type="Pfam" id="PF02224"/>
    </source>
</evidence>
<keyword evidence="5 9" id="KW-0418">Kinase</keyword>
<keyword evidence="2 9" id="KW-0963">Cytoplasm</keyword>
<dbReference type="InterPro" id="IPR011994">
    <property type="entry name" value="Cytidylate_kinase_dom"/>
</dbReference>
<accession>A0A2I0QWZ6</accession>
<keyword evidence="4 9" id="KW-0547">Nucleotide-binding</keyword>
<evidence type="ECO:0000256" key="2">
    <source>
        <dbReference type="ARBA" id="ARBA00022490"/>
    </source>
</evidence>
<dbReference type="FunFam" id="3.40.50.300:FF:000484">
    <property type="entry name" value="Cytidylate kinase"/>
    <property type="match status" value="1"/>
</dbReference>
<dbReference type="PANTHER" id="PTHR21299:SF2">
    <property type="entry name" value="CYTIDYLATE KINASE"/>
    <property type="match status" value="1"/>
</dbReference>
<dbReference type="EMBL" id="PJNH01000001">
    <property type="protein sequence ID" value="PKR78863.1"/>
    <property type="molecule type" value="Genomic_DNA"/>
</dbReference>
<evidence type="ECO:0000256" key="8">
    <source>
        <dbReference type="ARBA" id="ARBA00048478"/>
    </source>
</evidence>
<keyword evidence="3 9" id="KW-0808">Transferase</keyword>
<dbReference type="GO" id="GO:0015949">
    <property type="term" value="P:nucleobase-containing small molecule interconversion"/>
    <property type="evidence" value="ECO:0007669"/>
    <property type="project" value="TreeGrafter"/>
</dbReference>
<evidence type="ECO:0000256" key="4">
    <source>
        <dbReference type="ARBA" id="ARBA00022741"/>
    </source>
</evidence>
<dbReference type="GO" id="GO:0005829">
    <property type="term" value="C:cytosol"/>
    <property type="evidence" value="ECO:0007669"/>
    <property type="project" value="TreeGrafter"/>
</dbReference>
<gene>
    <name evidence="9" type="primary">cmk</name>
    <name evidence="11" type="ORF">CEY16_03660</name>
</gene>
<comment type="catalytic activity">
    <reaction evidence="7 9">
        <text>dCMP + ATP = dCDP + ADP</text>
        <dbReference type="Rhea" id="RHEA:25094"/>
        <dbReference type="ChEBI" id="CHEBI:30616"/>
        <dbReference type="ChEBI" id="CHEBI:57566"/>
        <dbReference type="ChEBI" id="CHEBI:58593"/>
        <dbReference type="ChEBI" id="CHEBI:456216"/>
        <dbReference type="EC" id="2.7.4.25"/>
    </reaction>
</comment>
<comment type="catalytic activity">
    <reaction evidence="8 9">
        <text>CMP + ATP = CDP + ADP</text>
        <dbReference type="Rhea" id="RHEA:11600"/>
        <dbReference type="ChEBI" id="CHEBI:30616"/>
        <dbReference type="ChEBI" id="CHEBI:58069"/>
        <dbReference type="ChEBI" id="CHEBI:60377"/>
        <dbReference type="ChEBI" id="CHEBI:456216"/>
        <dbReference type="EC" id="2.7.4.25"/>
    </reaction>
</comment>
<feature type="domain" description="Cytidylate kinase" evidence="10">
    <location>
        <begin position="3"/>
        <end position="216"/>
    </location>
</feature>
<evidence type="ECO:0000313" key="12">
    <source>
        <dbReference type="Proteomes" id="UP000243524"/>
    </source>
</evidence>
<evidence type="ECO:0000256" key="9">
    <source>
        <dbReference type="HAMAP-Rule" id="MF_00238"/>
    </source>
</evidence>
<feature type="binding site" evidence="9">
    <location>
        <begin position="7"/>
        <end position="15"/>
    </location>
    <ligand>
        <name>ATP</name>
        <dbReference type="ChEBI" id="CHEBI:30616"/>
    </ligand>
</feature>
<dbReference type="AlphaFoldDB" id="A0A2I0QWZ6"/>
<dbReference type="InterPro" id="IPR027417">
    <property type="entry name" value="P-loop_NTPase"/>
</dbReference>
<evidence type="ECO:0000256" key="7">
    <source>
        <dbReference type="ARBA" id="ARBA00047615"/>
    </source>
</evidence>
<dbReference type="RefSeq" id="WP_101330607.1">
    <property type="nucleotide sequence ID" value="NZ_PJNH01000001.1"/>
</dbReference>
<dbReference type="Pfam" id="PF02224">
    <property type="entry name" value="Cytidylate_kin"/>
    <property type="match status" value="1"/>
</dbReference>